<evidence type="ECO:0000256" key="1">
    <source>
        <dbReference type="SAM" id="Phobius"/>
    </source>
</evidence>
<feature type="transmembrane region" description="Helical" evidence="1">
    <location>
        <begin position="52"/>
        <end position="72"/>
    </location>
</feature>
<dbReference type="Pfam" id="PF10269">
    <property type="entry name" value="Tmemb_185A"/>
    <property type="match status" value="1"/>
</dbReference>
<dbReference type="Proteomes" id="UP001201812">
    <property type="component" value="Unassembled WGS sequence"/>
</dbReference>
<dbReference type="EMBL" id="JAKKPZ010000011">
    <property type="protein sequence ID" value="KAI1715445.1"/>
    <property type="molecule type" value="Genomic_DNA"/>
</dbReference>
<keyword evidence="1 2" id="KW-0812">Transmembrane</keyword>
<accession>A0AAD4N4K2</accession>
<dbReference type="AlphaFoldDB" id="A0AAD4N4K2"/>
<keyword evidence="3" id="KW-1185">Reference proteome</keyword>
<organism evidence="2 3">
    <name type="scientific">Ditylenchus destructor</name>
    <dbReference type="NCBI Taxonomy" id="166010"/>
    <lineage>
        <taxon>Eukaryota</taxon>
        <taxon>Metazoa</taxon>
        <taxon>Ecdysozoa</taxon>
        <taxon>Nematoda</taxon>
        <taxon>Chromadorea</taxon>
        <taxon>Rhabditida</taxon>
        <taxon>Tylenchina</taxon>
        <taxon>Tylenchomorpha</taxon>
        <taxon>Sphaerularioidea</taxon>
        <taxon>Anguinidae</taxon>
        <taxon>Anguininae</taxon>
        <taxon>Ditylenchus</taxon>
    </lineage>
</organism>
<reference evidence="2" key="1">
    <citation type="submission" date="2022-01" db="EMBL/GenBank/DDBJ databases">
        <title>Genome Sequence Resource for Two Populations of Ditylenchus destructor, the Migratory Endoparasitic Phytonematode.</title>
        <authorList>
            <person name="Zhang H."/>
            <person name="Lin R."/>
            <person name="Xie B."/>
        </authorList>
    </citation>
    <scope>NUCLEOTIDE SEQUENCE</scope>
    <source>
        <strain evidence="2">BazhouSP</strain>
    </source>
</reference>
<gene>
    <name evidence="2" type="ORF">DdX_07760</name>
</gene>
<comment type="caution">
    <text evidence="2">The sequence shown here is derived from an EMBL/GenBank/DDBJ whole genome shotgun (WGS) entry which is preliminary data.</text>
</comment>
<dbReference type="InterPro" id="IPR019396">
    <property type="entry name" value="TM_Fragile-X-F-assoc"/>
</dbReference>
<keyword evidence="1" id="KW-1133">Transmembrane helix</keyword>
<feature type="transmembrane region" description="Helical" evidence="1">
    <location>
        <begin position="120"/>
        <end position="143"/>
    </location>
</feature>
<proteinExistence type="predicted"/>
<feature type="transmembrane region" description="Helical" evidence="1">
    <location>
        <begin position="84"/>
        <end position="108"/>
    </location>
</feature>
<evidence type="ECO:0000313" key="3">
    <source>
        <dbReference type="Proteomes" id="UP001201812"/>
    </source>
</evidence>
<feature type="transmembrane region" description="Helical" evidence="1">
    <location>
        <begin position="20"/>
        <end position="45"/>
    </location>
</feature>
<sequence length="356" mass="41045">MIEINLRSCLTEFNGSKFVIYSTLIGFFLLLALKLDGLIIVNYFFVFIPLWFGEFLVFAGFIIGLLSFIISPPSRLDISSRNDFFAMCFCTLEHILLLMFDLLCCYKLHNKDNIDGEQLSWLLVFSPLFLQSFIAMIIAVWSIRHDKAFEVLLHWNWVIVFVPTWVMFSLFFVGTLYSLIIYIFLSRSLHVLNAHRRSHIFSAICHFILSVPLLAFFLLLTSKLDAFDWHSASSRSMPYIIVVAPLFMALSFLLFLSFGSKSGNTWWFAMRKPFCNFVFDVFPCLQQYANISYRFGYPSEWHNTTTNAARAQAGENAQMLQFTEEQIQCNDEGPSTSSRYSSKYVASGGYSIELPD</sequence>
<protein>
    <submittedName>
        <fullName evidence="2">Transmembrane fragile-X-F protein domain-containing protein</fullName>
    </submittedName>
</protein>
<feature type="transmembrane region" description="Helical" evidence="1">
    <location>
        <begin position="239"/>
        <end position="258"/>
    </location>
</feature>
<dbReference type="PANTHER" id="PTHR13568:SF6">
    <property type="entry name" value="TRANSMEMBRANE PROTEIN 185A"/>
    <property type="match status" value="1"/>
</dbReference>
<feature type="transmembrane region" description="Helical" evidence="1">
    <location>
        <begin position="155"/>
        <end position="185"/>
    </location>
</feature>
<evidence type="ECO:0000313" key="2">
    <source>
        <dbReference type="EMBL" id="KAI1715445.1"/>
    </source>
</evidence>
<name>A0AAD4N4K2_9BILA</name>
<feature type="transmembrane region" description="Helical" evidence="1">
    <location>
        <begin position="197"/>
        <end position="219"/>
    </location>
</feature>
<keyword evidence="1" id="KW-0472">Membrane</keyword>
<dbReference type="PANTHER" id="PTHR13568">
    <property type="entry name" value="FAM11A, B PROTEIN"/>
    <property type="match status" value="1"/>
</dbReference>